<dbReference type="Proteomes" id="UP000636938">
    <property type="component" value="Unassembled WGS sequence"/>
</dbReference>
<dbReference type="AlphaFoldDB" id="A0A8X8FW03"/>
<reference evidence="2 3" key="1">
    <citation type="submission" date="2020-08" db="EMBL/GenBank/DDBJ databases">
        <title>A Genomic Blueprint of the Chicken Gut Microbiome.</title>
        <authorList>
            <person name="Gilroy R."/>
            <person name="Ravi A."/>
            <person name="Getino M."/>
            <person name="Pursley I."/>
            <person name="Horton D.L."/>
            <person name="Alikhan N.-F."/>
            <person name="Baker D."/>
            <person name="Gharbi K."/>
            <person name="Hall N."/>
            <person name="Watson M."/>
            <person name="Adriaenssens E.M."/>
            <person name="Foster-Nyarko E."/>
            <person name="Jarju S."/>
            <person name="Secka A."/>
            <person name="Antonio M."/>
            <person name="Oren A."/>
            <person name="Chaudhuri R."/>
            <person name="La Ragione R.M."/>
            <person name="Hildebrand F."/>
            <person name="Pallen M.J."/>
        </authorList>
    </citation>
    <scope>NUCLEOTIDE SEQUENCE [LARGE SCALE GENOMIC DNA]</scope>
    <source>
        <strain evidence="2 3">Sa5BUN4</strain>
    </source>
</reference>
<organism evidence="2 3">
    <name type="scientific">Stenotrophomonas lacuserhaii</name>
    <dbReference type="NCBI Taxonomy" id="2760084"/>
    <lineage>
        <taxon>Bacteria</taxon>
        <taxon>Pseudomonadati</taxon>
        <taxon>Pseudomonadota</taxon>
        <taxon>Gammaproteobacteria</taxon>
        <taxon>Lysobacterales</taxon>
        <taxon>Lysobacteraceae</taxon>
        <taxon>Stenotrophomonas</taxon>
    </lineage>
</organism>
<evidence type="ECO:0000313" key="2">
    <source>
        <dbReference type="EMBL" id="MBD7953922.1"/>
    </source>
</evidence>
<feature type="domain" description="MoaF-like" evidence="1">
    <location>
        <begin position="29"/>
        <end position="124"/>
    </location>
</feature>
<evidence type="ECO:0000313" key="3">
    <source>
        <dbReference type="Proteomes" id="UP000636938"/>
    </source>
</evidence>
<name>A0A8X8FW03_9GAMM</name>
<keyword evidence="3" id="KW-1185">Reference proteome</keyword>
<comment type="caution">
    <text evidence="2">The sequence shown here is derived from an EMBL/GenBank/DDBJ whole genome shotgun (WGS) entry which is preliminary data.</text>
</comment>
<gene>
    <name evidence="2" type="ORF">H9654_06835</name>
</gene>
<sequence>MSTLLGLTAAAALASPTPQTHPDHPYPGIGRVVEVDFGENAYELRFEEDGRTMTYVGIRGPEQGETETVEYTAIATAPDHYLLYWIEPVHRATVAQVQDWFEDRVYTNITSEGLEFTNLSGTLRDKGPL</sequence>
<dbReference type="EMBL" id="JACSQS010000005">
    <property type="protein sequence ID" value="MBD7953922.1"/>
    <property type="molecule type" value="Genomic_DNA"/>
</dbReference>
<dbReference type="InterPro" id="IPR053892">
    <property type="entry name" value="MoaF-like"/>
</dbReference>
<accession>A0A8X8FW03</accession>
<dbReference type="RefSeq" id="WP_191770009.1">
    <property type="nucleotide sequence ID" value="NZ_JACSQS010000005.1"/>
</dbReference>
<protein>
    <recommendedName>
        <fullName evidence="1">MoaF-like domain-containing protein</fullName>
    </recommendedName>
</protein>
<evidence type="ECO:0000259" key="1">
    <source>
        <dbReference type="Pfam" id="PF22036"/>
    </source>
</evidence>
<dbReference type="Pfam" id="PF22036">
    <property type="entry name" value="MoaF_like"/>
    <property type="match status" value="1"/>
</dbReference>
<proteinExistence type="predicted"/>